<organism evidence="2 3">
    <name type="scientific">Periconia macrospinosa</name>
    <dbReference type="NCBI Taxonomy" id="97972"/>
    <lineage>
        <taxon>Eukaryota</taxon>
        <taxon>Fungi</taxon>
        <taxon>Dikarya</taxon>
        <taxon>Ascomycota</taxon>
        <taxon>Pezizomycotina</taxon>
        <taxon>Dothideomycetes</taxon>
        <taxon>Pleosporomycetidae</taxon>
        <taxon>Pleosporales</taxon>
        <taxon>Massarineae</taxon>
        <taxon>Periconiaceae</taxon>
        <taxon>Periconia</taxon>
    </lineage>
</organism>
<dbReference type="AlphaFoldDB" id="A0A2V1DIH9"/>
<feature type="compositionally biased region" description="Acidic residues" evidence="1">
    <location>
        <begin position="378"/>
        <end position="387"/>
    </location>
</feature>
<feature type="compositionally biased region" description="Basic and acidic residues" evidence="1">
    <location>
        <begin position="367"/>
        <end position="377"/>
    </location>
</feature>
<evidence type="ECO:0000313" key="3">
    <source>
        <dbReference type="Proteomes" id="UP000244855"/>
    </source>
</evidence>
<gene>
    <name evidence="2" type="ORF">DM02DRAFT_683685</name>
</gene>
<evidence type="ECO:0000256" key="1">
    <source>
        <dbReference type="SAM" id="MobiDB-lite"/>
    </source>
</evidence>
<keyword evidence="3" id="KW-1185">Reference proteome</keyword>
<feature type="region of interest" description="Disordered" evidence="1">
    <location>
        <begin position="258"/>
        <end position="282"/>
    </location>
</feature>
<dbReference type="EMBL" id="KZ805425">
    <property type="protein sequence ID" value="PVH97930.1"/>
    <property type="molecule type" value="Genomic_DNA"/>
</dbReference>
<feature type="compositionally biased region" description="Basic residues" evidence="1">
    <location>
        <begin position="348"/>
        <end position="366"/>
    </location>
</feature>
<feature type="compositionally biased region" description="Basic residues" evidence="1">
    <location>
        <begin position="331"/>
        <end position="340"/>
    </location>
</feature>
<reference evidence="2 3" key="1">
    <citation type="journal article" date="2018" name="Sci. Rep.">
        <title>Comparative genomics provides insights into the lifestyle and reveals functional heterogeneity of dark septate endophytic fungi.</title>
        <authorList>
            <person name="Knapp D.G."/>
            <person name="Nemeth J.B."/>
            <person name="Barry K."/>
            <person name="Hainaut M."/>
            <person name="Henrissat B."/>
            <person name="Johnson J."/>
            <person name="Kuo A."/>
            <person name="Lim J.H.P."/>
            <person name="Lipzen A."/>
            <person name="Nolan M."/>
            <person name="Ohm R.A."/>
            <person name="Tamas L."/>
            <person name="Grigoriev I.V."/>
            <person name="Spatafora J.W."/>
            <person name="Nagy L.G."/>
            <person name="Kovacs G.M."/>
        </authorList>
    </citation>
    <scope>NUCLEOTIDE SEQUENCE [LARGE SCALE GENOMIC DNA]</scope>
    <source>
        <strain evidence="2 3">DSE2036</strain>
    </source>
</reference>
<dbReference type="Proteomes" id="UP000244855">
    <property type="component" value="Unassembled WGS sequence"/>
</dbReference>
<accession>A0A2V1DIH9</accession>
<evidence type="ECO:0000313" key="2">
    <source>
        <dbReference type="EMBL" id="PVH97930.1"/>
    </source>
</evidence>
<name>A0A2V1DIH9_9PLEO</name>
<sequence length="387" mass="44930">MANYDHKRMEDLAPFNAGVGRTLPQKLENHRNIKFAGETLSWEYFVSGETFVENEDHDQETYVEMICAITYLVQHGIDENTIRGLLKDIPVNSEIRKTRSEQIYAKVARWQTSILTGHIHSLARCFRNYYAAQGVDILALRPIQRMEYIMAMWDERECVNMYRTLSKCIDFPAIFHTPPELEHRIRPLRDYLRHAFYLAMNDALMIRIRQTEMNMRKQWDASQEVFEEWRSMTTRREMPPAPRLADIPILLNSICRKRPVSRRQDGDDDGEDGGHDFGGSFAHLAGRYDEEINQAENDDSNDDNGGGLSREEDVGEVGRGAQMALGPTRASKGKKPKHTAKSTEPSKSKKIYKIAKAVNRKRKERERKKEERAREAMLEEEWNGFDD</sequence>
<protein>
    <submittedName>
        <fullName evidence="2">Uncharacterized protein</fullName>
    </submittedName>
</protein>
<proteinExistence type="predicted"/>
<feature type="region of interest" description="Disordered" evidence="1">
    <location>
        <begin position="295"/>
        <end position="387"/>
    </location>
</feature>